<feature type="chain" id="PRO_5038751937" description="DUF3221 domain-containing protein" evidence="1">
    <location>
        <begin position="19"/>
        <end position="282"/>
    </location>
</feature>
<accession>A0A396SJR8</accession>
<organism evidence="2 3">
    <name type="scientific">Ureibacillus yapensis</name>
    <dbReference type="NCBI Taxonomy" id="2304605"/>
    <lineage>
        <taxon>Bacteria</taxon>
        <taxon>Bacillati</taxon>
        <taxon>Bacillota</taxon>
        <taxon>Bacilli</taxon>
        <taxon>Bacillales</taxon>
        <taxon>Caryophanaceae</taxon>
        <taxon>Ureibacillus</taxon>
    </lineage>
</organism>
<dbReference type="AlphaFoldDB" id="A0A396SJR8"/>
<dbReference type="RefSeq" id="WP_118877211.1">
    <property type="nucleotide sequence ID" value="NZ_QWEI01000009.1"/>
</dbReference>
<protein>
    <recommendedName>
        <fullName evidence="4">DUF3221 domain-containing protein</fullName>
    </recommendedName>
</protein>
<dbReference type="EMBL" id="QWEI01000009">
    <property type="protein sequence ID" value="RHW34097.1"/>
    <property type="molecule type" value="Genomic_DNA"/>
</dbReference>
<sequence>MKKIVLFTLVALILSACGQGEKNIISKDEQGREQSAHVEVEMTIAAATDEEAVELIRGYVAEKLDKNAYSGLYMEHEPFKHFVILIQELYPLQEVAEGLKDYSKQMGKNEGEYRVKLKTATYSYQTLEKIAEQLSAAHEELIVTDRRVSSFGTNEKENRIDLYVSAREDLNEELLAEITAGHEEIVRIEEGVMATVDEHGLPTAEPYIVGTIMEKREGESLVFLIENQIYASVNSATVIRDRNGNKIGAEQLNIGDNVAVWTDGMIEESLPASGYAVAIQLQ</sequence>
<evidence type="ECO:0000313" key="2">
    <source>
        <dbReference type="EMBL" id="RHW34097.1"/>
    </source>
</evidence>
<dbReference type="PROSITE" id="PS51257">
    <property type="entry name" value="PROKAR_LIPOPROTEIN"/>
    <property type="match status" value="1"/>
</dbReference>
<gene>
    <name evidence="2" type="ORF">D1B33_14995</name>
</gene>
<proteinExistence type="predicted"/>
<evidence type="ECO:0000313" key="3">
    <source>
        <dbReference type="Proteomes" id="UP000265692"/>
    </source>
</evidence>
<reference evidence="2 3" key="1">
    <citation type="submission" date="2018-08" db="EMBL/GenBank/DDBJ databases">
        <title>Lysinibacillus sp. YLB-03 draft genome sequence.</title>
        <authorList>
            <person name="Yu L."/>
        </authorList>
    </citation>
    <scope>NUCLEOTIDE SEQUENCE [LARGE SCALE GENOMIC DNA]</scope>
    <source>
        <strain evidence="2 3">YLB-03</strain>
    </source>
</reference>
<keyword evidence="3" id="KW-1185">Reference proteome</keyword>
<dbReference type="Proteomes" id="UP000265692">
    <property type="component" value="Unassembled WGS sequence"/>
</dbReference>
<comment type="caution">
    <text evidence="2">The sequence shown here is derived from an EMBL/GenBank/DDBJ whole genome shotgun (WGS) entry which is preliminary data.</text>
</comment>
<feature type="signal peptide" evidence="1">
    <location>
        <begin position="1"/>
        <end position="18"/>
    </location>
</feature>
<keyword evidence="1" id="KW-0732">Signal</keyword>
<evidence type="ECO:0008006" key="4">
    <source>
        <dbReference type="Google" id="ProtNLM"/>
    </source>
</evidence>
<dbReference type="OrthoDB" id="2938500at2"/>
<evidence type="ECO:0000256" key="1">
    <source>
        <dbReference type="SAM" id="SignalP"/>
    </source>
</evidence>
<name>A0A396SJR8_9BACL</name>